<keyword evidence="2" id="KW-1185">Reference proteome</keyword>
<protein>
    <submittedName>
        <fullName evidence="1">Uncharacterized protein</fullName>
    </submittedName>
</protein>
<evidence type="ECO:0000313" key="2">
    <source>
        <dbReference type="Proteomes" id="UP000724874"/>
    </source>
</evidence>
<gene>
    <name evidence="1" type="ORF">CPB84DRAFT_1849873</name>
</gene>
<proteinExistence type="predicted"/>
<accession>A0A9P5TK61</accession>
<dbReference type="Proteomes" id="UP000724874">
    <property type="component" value="Unassembled WGS sequence"/>
</dbReference>
<organism evidence="1 2">
    <name type="scientific">Gymnopilus junonius</name>
    <name type="common">Spectacular rustgill mushroom</name>
    <name type="synonym">Gymnopilus spectabilis subsp. junonius</name>
    <dbReference type="NCBI Taxonomy" id="109634"/>
    <lineage>
        <taxon>Eukaryota</taxon>
        <taxon>Fungi</taxon>
        <taxon>Dikarya</taxon>
        <taxon>Basidiomycota</taxon>
        <taxon>Agaricomycotina</taxon>
        <taxon>Agaricomycetes</taxon>
        <taxon>Agaricomycetidae</taxon>
        <taxon>Agaricales</taxon>
        <taxon>Agaricineae</taxon>
        <taxon>Hymenogastraceae</taxon>
        <taxon>Gymnopilus</taxon>
    </lineage>
</organism>
<reference evidence="1" key="1">
    <citation type="submission" date="2020-11" db="EMBL/GenBank/DDBJ databases">
        <authorList>
            <consortium name="DOE Joint Genome Institute"/>
            <person name="Ahrendt S."/>
            <person name="Riley R."/>
            <person name="Andreopoulos W."/>
            <person name="LaButti K."/>
            <person name="Pangilinan J."/>
            <person name="Ruiz-duenas F.J."/>
            <person name="Barrasa J.M."/>
            <person name="Sanchez-Garcia M."/>
            <person name="Camarero S."/>
            <person name="Miyauchi S."/>
            <person name="Serrano A."/>
            <person name="Linde D."/>
            <person name="Babiker R."/>
            <person name="Drula E."/>
            <person name="Ayuso-Fernandez I."/>
            <person name="Pacheco R."/>
            <person name="Padilla G."/>
            <person name="Ferreira P."/>
            <person name="Barriuso J."/>
            <person name="Kellner H."/>
            <person name="Castanera R."/>
            <person name="Alfaro M."/>
            <person name="Ramirez L."/>
            <person name="Pisabarro A.G."/>
            <person name="Kuo A."/>
            <person name="Tritt A."/>
            <person name="Lipzen A."/>
            <person name="He G."/>
            <person name="Yan M."/>
            <person name="Ng V."/>
            <person name="Cullen D."/>
            <person name="Martin F."/>
            <person name="Rosso M.-N."/>
            <person name="Henrissat B."/>
            <person name="Hibbett D."/>
            <person name="Martinez A.T."/>
            <person name="Grigoriev I.V."/>
        </authorList>
    </citation>
    <scope>NUCLEOTIDE SEQUENCE</scope>
    <source>
        <strain evidence="1">AH 44721</strain>
    </source>
</reference>
<comment type="caution">
    <text evidence="1">The sequence shown here is derived from an EMBL/GenBank/DDBJ whole genome shotgun (WGS) entry which is preliminary data.</text>
</comment>
<sequence length="252" mass="27441">MLHEPEGSDILDINFNIPDMKGMKEEEKEMVGLGMRIEVWIVAVTVVQRDSSISPFPVPMLSISSLMALLAPVATSALPATSEYLLLQLTPPMSTFMLAAVALNAALSQFLPPSVLTPSAAALNALPSPFPLTSFTNLSLLSPALLNGPHTFIPSSLQLQNAIGEKTPLRYPFPHERAESPSPSHLDEAWIPLWRVEPDEKLVMMVQQWKAVGSRVQQDVAEELTREECESSIMSYSGGVPLPVATIEEKGQ</sequence>
<dbReference type="AlphaFoldDB" id="A0A9P5TK61"/>
<evidence type="ECO:0000313" key="1">
    <source>
        <dbReference type="EMBL" id="KAF8887474.1"/>
    </source>
</evidence>
<dbReference type="EMBL" id="JADNYJ010000090">
    <property type="protein sequence ID" value="KAF8887474.1"/>
    <property type="molecule type" value="Genomic_DNA"/>
</dbReference>
<name>A0A9P5TK61_GYMJU</name>